<feature type="domain" description="AB hydrolase-1" evidence="2">
    <location>
        <begin position="26"/>
        <end position="285"/>
    </location>
</feature>
<keyword evidence="1" id="KW-0378">Hydrolase</keyword>
<accession>A0A561VCQ4</accession>
<evidence type="ECO:0000313" key="3">
    <source>
        <dbReference type="EMBL" id="TWG09392.1"/>
    </source>
</evidence>
<comment type="caution">
    <text evidence="3">The sequence shown here is derived from an EMBL/GenBank/DDBJ whole genome shotgun (WGS) entry which is preliminary data.</text>
</comment>
<dbReference type="AlphaFoldDB" id="A0A561VCQ4"/>
<organism evidence="3 4">
    <name type="scientific">Actinoplanes teichomyceticus</name>
    <dbReference type="NCBI Taxonomy" id="1867"/>
    <lineage>
        <taxon>Bacteria</taxon>
        <taxon>Bacillati</taxon>
        <taxon>Actinomycetota</taxon>
        <taxon>Actinomycetes</taxon>
        <taxon>Micromonosporales</taxon>
        <taxon>Micromonosporaceae</taxon>
        <taxon>Actinoplanes</taxon>
    </lineage>
</organism>
<dbReference type="PANTHER" id="PTHR43798">
    <property type="entry name" value="MONOACYLGLYCEROL LIPASE"/>
    <property type="match status" value="1"/>
</dbReference>
<evidence type="ECO:0000256" key="1">
    <source>
        <dbReference type="ARBA" id="ARBA00022801"/>
    </source>
</evidence>
<proteinExistence type="predicted"/>
<dbReference type="PANTHER" id="PTHR43798:SF31">
    <property type="entry name" value="AB HYDROLASE SUPERFAMILY PROTEIN YCLE"/>
    <property type="match status" value="1"/>
</dbReference>
<name>A0A561VCQ4_ACTTI</name>
<dbReference type="OrthoDB" id="63519at2"/>
<dbReference type="Pfam" id="PF12697">
    <property type="entry name" value="Abhydrolase_6"/>
    <property type="match status" value="1"/>
</dbReference>
<dbReference type="EMBL" id="VIWY01000008">
    <property type="protein sequence ID" value="TWG09392.1"/>
    <property type="molecule type" value="Genomic_DNA"/>
</dbReference>
<dbReference type="SUPFAM" id="SSF53474">
    <property type="entry name" value="alpha/beta-Hydrolases"/>
    <property type="match status" value="1"/>
</dbReference>
<sequence>MSREIHFEVDGGHLAAVDHGGAGQPVLLVHGSGHNAAAWDGIVPGLLPGHRVVAVDLRGHGHSSATSSTAEQYWRDLATVVAALGWDRPLLVGHSTGGYAVTAVTAAGLVRPAALCVVDGLVLDDRPTAQRTLAAFRSAEAAEDLRRTFGYGLRLDPRRRDEWIEERVARAPTDWLDAGADPALVRAVSTRSLVADRTGCYLRRPDVPEIVATTGAPVDAPVHPSVDVYDRITCPLTIVLPDDGFYAHRRAEVAAVVAAAAGRELVALPGGHNVVMTRPGAVAAVIRDIAARVVSG</sequence>
<dbReference type="GO" id="GO:0016020">
    <property type="term" value="C:membrane"/>
    <property type="evidence" value="ECO:0007669"/>
    <property type="project" value="TreeGrafter"/>
</dbReference>
<dbReference type="InterPro" id="IPR000073">
    <property type="entry name" value="AB_hydrolase_1"/>
</dbReference>
<dbReference type="Gene3D" id="3.40.50.1820">
    <property type="entry name" value="alpha/beta hydrolase"/>
    <property type="match status" value="1"/>
</dbReference>
<dbReference type="Proteomes" id="UP000320239">
    <property type="component" value="Unassembled WGS sequence"/>
</dbReference>
<dbReference type="GO" id="GO:0016787">
    <property type="term" value="F:hydrolase activity"/>
    <property type="evidence" value="ECO:0007669"/>
    <property type="project" value="UniProtKB-KW"/>
</dbReference>
<dbReference type="InterPro" id="IPR050266">
    <property type="entry name" value="AB_hydrolase_sf"/>
</dbReference>
<evidence type="ECO:0000313" key="4">
    <source>
        <dbReference type="Proteomes" id="UP000320239"/>
    </source>
</evidence>
<reference evidence="3 4" key="1">
    <citation type="submission" date="2019-06" db="EMBL/GenBank/DDBJ databases">
        <title>Sequencing the genomes of 1000 actinobacteria strains.</title>
        <authorList>
            <person name="Klenk H.-P."/>
        </authorList>
    </citation>
    <scope>NUCLEOTIDE SEQUENCE [LARGE SCALE GENOMIC DNA]</scope>
    <source>
        <strain evidence="3 4">DSM 43866</strain>
    </source>
</reference>
<keyword evidence="4" id="KW-1185">Reference proteome</keyword>
<dbReference type="InterPro" id="IPR029058">
    <property type="entry name" value="AB_hydrolase_fold"/>
</dbReference>
<dbReference type="RefSeq" id="WP_122978397.1">
    <property type="nucleotide sequence ID" value="NZ_BOMX01000169.1"/>
</dbReference>
<evidence type="ECO:0000259" key="2">
    <source>
        <dbReference type="Pfam" id="PF12697"/>
    </source>
</evidence>
<gene>
    <name evidence="3" type="ORF">FHX34_108107</name>
</gene>
<protein>
    <submittedName>
        <fullName evidence="3">Pimeloyl-ACP methyl ester carboxylesterase</fullName>
    </submittedName>
</protein>